<evidence type="ECO:0000256" key="3">
    <source>
        <dbReference type="PIRSR" id="PIRSR005902-1"/>
    </source>
</evidence>
<dbReference type="AlphaFoldDB" id="A0A9Q3SWU4"/>
<dbReference type="CDD" id="cd01310">
    <property type="entry name" value="TatD_DNAse"/>
    <property type="match status" value="1"/>
</dbReference>
<protein>
    <submittedName>
        <fullName evidence="4">TatD family hydrolase</fullName>
    </submittedName>
</protein>
<comment type="caution">
    <text evidence="4">The sequence shown here is derived from an EMBL/GenBank/DDBJ whole genome shotgun (WGS) entry which is preliminary data.</text>
</comment>
<dbReference type="NCBIfam" id="TIGR00010">
    <property type="entry name" value="YchF/TatD family DNA exonuclease"/>
    <property type="match status" value="1"/>
</dbReference>
<feature type="binding site" evidence="3">
    <location>
        <position position="139"/>
    </location>
    <ligand>
        <name>a divalent metal cation</name>
        <dbReference type="ChEBI" id="CHEBI:60240"/>
        <label>2</label>
    </ligand>
</feature>
<keyword evidence="2 4" id="KW-0378">Hydrolase</keyword>
<dbReference type="GO" id="GO:0016788">
    <property type="term" value="F:hydrolase activity, acting on ester bonds"/>
    <property type="evidence" value="ECO:0007669"/>
    <property type="project" value="InterPro"/>
</dbReference>
<dbReference type="GO" id="GO:0046872">
    <property type="term" value="F:metal ion binding"/>
    <property type="evidence" value="ECO:0007669"/>
    <property type="project" value="UniProtKB-KW"/>
</dbReference>
<feature type="binding site" evidence="3">
    <location>
        <position position="212"/>
    </location>
    <ligand>
        <name>a divalent metal cation</name>
        <dbReference type="ChEBI" id="CHEBI:60240"/>
        <label>1</label>
    </ligand>
</feature>
<evidence type="ECO:0000256" key="2">
    <source>
        <dbReference type="ARBA" id="ARBA00022801"/>
    </source>
</evidence>
<feature type="binding site" evidence="3">
    <location>
        <position position="17"/>
    </location>
    <ligand>
        <name>a divalent metal cation</name>
        <dbReference type="ChEBI" id="CHEBI:60240"/>
        <label>1</label>
    </ligand>
</feature>
<dbReference type="PROSITE" id="PS01090">
    <property type="entry name" value="TATD_2"/>
    <property type="match status" value="1"/>
</dbReference>
<dbReference type="PROSITE" id="PS01091">
    <property type="entry name" value="TATD_3"/>
    <property type="match status" value="1"/>
</dbReference>
<dbReference type="PIRSF" id="PIRSF005902">
    <property type="entry name" value="DNase_TatD"/>
    <property type="match status" value="1"/>
</dbReference>
<accession>A0A9Q3SWU4</accession>
<reference evidence="4" key="1">
    <citation type="submission" date="2021-05" db="EMBL/GenBank/DDBJ databases">
        <title>Pangenome of Leuconostoc gelidum warrants species status for Leuconostoc gelidum subsp. gasicomitatum.</title>
        <authorList>
            <person name="Johansson P."/>
            <person name="Sade E."/>
            <person name="Hultman J."/>
            <person name="Auvinen P."/>
            <person name="Bjorkroth J."/>
        </authorList>
    </citation>
    <scope>NUCLEOTIDE SEQUENCE</scope>
    <source>
        <strain evidence="4">A.21.4</strain>
    </source>
</reference>
<evidence type="ECO:0000313" key="4">
    <source>
        <dbReference type="EMBL" id="MBZ5961812.1"/>
    </source>
</evidence>
<dbReference type="FunFam" id="3.20.20.140:FF:000005">
    <property type="entry name" value="TatD family hydrolase"/>
    <property type="match status" value="1"/>
</dbReference>
<dbReference type="RefSeq" id="WP_224132920.1">
    <property type="nucleotide sequence ID" value="NZ_CBCPIF010000001.1"/>
</dbReference>
<dbReference type="InterPro" id="IPR018228">
    <property type="entry name" value="DNase_TatD-rel_CS"/>
</dbReference>
<dbReference type="InterPro" id="IPR015991">
    <property type="entry name" value="TatD/YcfH-like"/>
</dbReference>
<evidence type="ECO:0000256" key="1">
    <source>
        <dbReference type="ARBA" id="ARBA00022723"/>
    </source>
</evidence>
<feature type="binding site" evidence="3">
    <location>
        <position position="103"/>
    </location>
    <ligand>
        <name>a divalent metal cation</name>
        <dbReference type="ChEBI" id="CHEBI:60240"/>
        <label>1</label>
    </ligand>
</feature>
<dbReference type="EMBL" id="JAHBFI010000001">
    <property type="protein sequence ID" value="MBZ5961812.1"/>
    <property type="molecule type" value="Genomic_DNA"/>
</dbReference>
<keyword evidence="1 3" id="KW-0479">Metal-binding</keyword>
<feature type="binding site" evidence="3">
    <location>
        <position position="19"/>
    </location>
    <ligand>
        <name>a divalent metal cation</name>
        <dbReference type="ChEBI" id="CHEBI:60240"/>
        <label>1</label>
    </ligand>
</feature>
<proteinExistence type="predicted"/>
<evidence type="ECO:0000313" key="5">
    <source>
        <dbReference type="Proteomes" id="UP000752647"/>
    </source>
</evidence>
<gene>
    <name evidence="4" type="ORF">KIJ12_01295</name>
</gene>
<dbReference type="InterPro" id="IPR032466">
    <property type="entry name" value="Metal_Hydrolase"/>
</dbReference>
<dbReference type="Pfam" id="PF01026">
    <property type="entry name" value="TatD_DNase"/>
    <property type="match status" value="1"/>
</dbReference>
<sequence>MAIYDLTKTPADSYDTHTHLNDDKLFHDVPAYIGRAHEFRVMEMNIVGYDAKGNDRALEIAQAHDNIYAVLGFQPEDTGDFDAVAAEKLEKQLQQSKVVGVGETGLDYYWETTAHDVQKKAFQTHLALAKKYDLPIIIHNRDAFEDVYAMLKDSGVTKGVMHSFSGTPEQAMAFVNLGMHISFSGVVTFKKAEDVREAAKSVPLNRLLVETDAPYLAPTPFRGKDNEPALVKYIVDSLAETLNMTPKEISDITRQNAHRLFLNHD</sequence>
<dbReference type="PANTHER" id="PTHR46124:SF2">
    <property type="entry name" value="D-AMINOACYL-TRNA DEACYLASE"/>
    <property type="match status" value="1"/>
</dbReference>
<dbReference type="InterPro" id="IPR001130">
    <property type="entry name" value="TatD-like"/>
</dbReference>
<dbReference type="SUPFAM" id="SSF51556">
    <property type="entry name" value="Metallo-dependent hydrolases"/>
    <property type="match status" value="1"/>
</dbReference>
<dbReference type="GO" id="GO:0004536">
    <property type="term" value="F:DNA nuclease activity"/>
    <property type="evidence" value="ECO:0007669"/>
    <property type="project" value="InterPro"/>
</dbReference>
<feature type="binding site" evidence="3">
    <location>
        <position position="162"/>
    </location>
    <ligand>
        <name>a divalent metal cation</name>
        <dbReference type="ChEBI" id="CHEBI:60240"/>
        <label>2</label>
    </ligand>
</feature>
<dbReference type="Proteomes" id="UP000752647">
    <property type="component" value="Unassembled WGS sequence"/>
</dbReference>
<name>A0A9Q3SWU4_9LACO</name>
<organism evidence="4 5">
    <name type="scientific">Leuconostoc gasicomitatum</name>
    <dbReference type="NCBI Taxonomy" id="115778"/>
    <lineage>
        <taxon>Bacteria</taxon>
        <taxon>Bacillati</taxon>
        <taxon>Bacillota</taxon>
        <taxon>Bacilli</taxon>
        <taxon>Lactobacillales</taxon>
        <taxon>Lactobacillaceae</taxon>
        <taxon>Leuconostoc</taxon>
        <taxon>Leuconostoc gelidum group</taxon>
    </lineage>
</organism>
<dbReference type="PANTHER" id="PTHR46124">
    <property type="entry name" value="D-AMINOACYL-TRNA DEACYLASE"/>
    <property type="match status" value="1"/>
</dbReference>
<dbReference type="Gene3D" id="3.20.20.140">
    <property type="entry name" value="Metal-dependent hydrolases"/>
    <property type="match status" value="1"/>
</dbReference>
<dbReference type="GO" id="GO:0005829">
    <property type="term" value="C:cytosol"/>
    <property type="evidence" value="ECO:0007669"/>
    <property type="project" value="TreeGrafter"/>
</dbReference>